<accession>A0AC35EQM5</accession>
<dbReference type="Proteomes" id="UP000887580">
    <property type="component" value="Unplaced"/>
</dbReference>
<evidence type="ECO:0000313" key="2">
    <source>
        <dbReference type="WBParaSite" id="PS1159_v2.g10022.t1"/>
    </source>
</evidence>
<protein>
    <submittedName>
        <fullName evidence="2">Uncharacterized protein</fullName>
    </submittedName>
</protein>
<dbReference type="WBParaSite" id="PS1159_v2.g10022.t1">
    <property type="protein sequence ID" value="PS1159_v2.g10022.t1"/>
    <property type="gene ID" value="PS1159_v2.g10022"/>
</dbReference>
<sequence>MDCATLCLISATLAFTPSSDVQKCMYCLDVRGVTQTCNEDIMECVKTYPDMVLYCLTVNSIHFDTH</sequence>
<organism evidence="1 2">
    <name type="scientific">Panagrolaimus sp. PS1159</name>
    <dbReference type="NCBI Taxonomy" id="55785"/>
    <lineage>
        <taxon>Eukaryota</taxon>
        <taxon>Metazoa</taxon>
        <taxon>Ecdysozoa</taxon>
        <taxon>Nematoda</taxon>
        <taxon>Chromadorea</taxon>
        <taxon>Rhabditida</taxon>
        <taxon>Tylenchina</taxon>
        <taxon>Panagrolaimomorpha</taxon>
        <taxon>Panagrolaimoidea</taxon>
        <taxon>Panagrolaimidae</taxon>
        <taxon>Panagrolaimus</taxon>
    </lineage>
</organism>
<evidence type="ECO:0000313" key="1">
    <source>
        <dbReference type="Proteomes" id="UP000887580"/>
    </source>
</evidence>
<proteinExistence type="predicted"/>
<name>A0AC35EQM5_9BILA</name>
<reference evidence="2" key="1">
    <citation type="submission" date="2022-11" db="UniProtKB">
        <authorList>
            <consortium name="WormBaseParasite"/>
        </authorList>
    </citation>
    <scope>IDENTIFICATION</scope>
</reference>